<reference evidence="3 4" key="1">
    <citation type="submission" date="2016-03" db="EMBL/GenBank/DDBJ databases">
        <title>EvidentialGene: Evidence-directed Construction of Genes on Genomes.</title>
        <authorList>
            <person name="Gilbert D.G."/>
            <person name="Choi J.-H."/>
            <person name="Mockaitis K."/>
            <person name="Colbourne J."/>
            <person name="Pfrender M."/>
        </authorList>
    </citation>
    <scope>NUCLEOTIDE SEQUENCE [LARGE SCALE GENOMIC DNA]</scope>
    <source>
        <strain evidence="3 4">Xinb3</strain>
        <tissue evidence="3">Complete organism</tissue>
    </source>
</reference>
<dbReference type="PANTHER" id="PTHR33562">
    <property type="entry name" value="ATILLA, ISOFORM B-RELATED-RELATED"/>
    <property type="match status" value="1"/>
</dbReference>
<dbReference type="EMBL" id="LRGB01001348">
    <property type="protein sequence ID" value="KZS12873.1"/>
    <property type="molecule type" value="Genomic_DNA"/>
</dbReference>
<evidence type="ECO:0000313" key="3">
    <source>
        <dbReference type="EMBL" id="KZS12873.1"/>
    </source>
</evidence>
<dbReference type="Proteomes" id="UP000076858">
    <property type="component" value="Unassembled WGS sequence"/>
</dbReference>
<dbReference type="GO" id="GO:0030431">
    <property type="term" value="P:sleep"/>
    <property type="evidence" value="ECO:0007669"/>
    <property type="project" value="InterPro"/>
</dbReference>
<dbReference type="OrthoDB" id="6496929at2759"/>
<dbReference type="CDD" id="cd00117">
    <property type="entry name" value="TFP"/>
    <property type="match status" value="1"/>
</dbReference>
<name>A0A0P5SAW0_9CRUS</name>
<evidence type="ECO:0000313" key="4">
    <source>
        <dbReference type="Proteomes" id="UP000076858"/>
    </source>
</evidence>
<dbReference type="Pfam" id="PF17064">
    <property type="entry name" value="QVR"/>
    <property type="match status" value="1"/>
</dbReference>
<sequence>MDNMLWITAFFLLFSGVMSLQCYVCNSLHIGEDCTSTDKLMASDKFGVNCAELPGGERYTYCRKMVHEIPHEGGVEIRVVRQCGYINTTMNICQKTGMHKDGGQLVCSCNTDNCNGSSRLHSGKTIFSLLTLAAVVYLI</sequence>
<accession>A0A0P5SAW0</accession>
<dbReference type="SUPFAM" id="SSF57302">
    <property type="entry name" value="Snake toxin-like"/>
    <property type="match status" value="1"/>
</dbReference>
<gene>
    <name evidence="3" type="ORF">APZ42_022116</name>
</gene>
<dbReference type="PANTHER" id="PTHR33562:SF14">
    <property type="entry name" value="PROTEIN QUIVER"/>
    <property type="match status" value="1"/>
</dbReference>
<keyword evidence="4" id="KW-1185">Reference proteome</keyword>
<evidence type="ECO:0000256" key="1">
    <source>
        <dbReference type="ARBA" id="ARBA00022729"/>
    </source>
</evidence>
<dbReference type="InterPro" id="IPR050975">
    <property type="entry name" value="Sleep_regulator"/>
</dbReference>
<keyword evidence="2" id="KW-0325">Glycoprotein</keyword>
<protein>
    <submittedName>
        <fullName evidence="3">Uncharacterized protein</fullName>
    </submittedName>
</protein>
<proteinExistence type="predicted"/>
<organism evidence="3 4">
    <name type="scientific">Daphnia magna</name>
    <dbReference type="NCBI Taxonomy" id="35525"/>
    <lineage>
        <taxon>Eukaryota</taxon>
        <taxon>Metazoa</taxon>
        <taxon>Ecdysozoa</taxon>
        <taxon>Arthropoda</taxon>
        <taxon>Crustacea</taxon>
        <taxon>Branchiopoda</taxon>
        <taxon>Diplostraca</taxon>
        <taxon>Cladocera</taxon>
        <taxon>Anomopoda</taxon>
        <taxon>Daphniidae</taxon>
        <taxon>Daphnia</taxon>
    </lineage>
</organism>
<evidence type="ECO:0000256" key="2">
    <source>
        <dbReference type="ARBA" id="ARBA00023180"/>
    </source>
</evidence>
<dbReference type="InterPro" id="IPR031424">
    <property type="entry name" value="QVR-like"/>
</dbReference>
<dbReference type="InterPro" id="IPR045860">
    <property type="entry name" value="Snake_toxin-like_sf"/>
</dbReference>
<dbReference type="GO" id="GO:0032222">
    <property type="term" value="P:regulation of synaptic transmission, cholinergic"/>
    <property type="evidence" value="ECO:0007669"/>
    <property type="project" value="InterPro"/>
</dbReference>
<keyword evidence="1" id="KW-0732">Signal</keyword>
<comment type="caution">
    <text evidence="3">The sequence shown here is derived from an EMBL/GenBank/DDBJ whole genome shotgun (WGS) entry which is preliminary data.</text>
</comment>
<dbReference type="AlphaFoldDB" id="A0A0P5SAW0"/>